<protein>
    <submittedName>
        <fullName evidence="5">Site-specific integrase</fullName>
    </submittedName>
</protein>
<dbReference type="PANTHER" id="PTHR30349">
    <property type="entry name" value="PHAGE INTEGRASE-RELATED"/>
    <property type="match status" value="1"/>
</dbReference>
<dbReference type="InterPro" id="IPR050090">
    <property type="entry name" value="Tyrosine_recombinase_XerCD"/>
</dbReference>
<dbReference type="SUPFAM" id="SSF56349">
    <property type="entry name" value="DNA breaking-rejoining enzymes"/>
    <property type="match status" value="1"/>
</dbReference>
<evidence type="ECO:0000313" key="6">
    <source>
        <dbReference type="Proteomes" id="UP000831460"/>
    </source>
</evidence>
<dbReference type="EMBL" id="CP094532">
    <property type="protein sequence ID" value="UOE42125.1"/>
    <property type="molecule type" value="Genomic_DNA"/>
</dbReference>
<accession>A0ABY4BSE6</accession>
<dbReference type="InterPro" id="IPR010998">
    <property type="entry name" value="Integrase_recombinase_N"/>
</dbReference>
<dbReference type="Pfam" id="PF17293">
    <property type="entry name" value="Arm-DNA-bind_5"/>
    <property type="match status" value="1"/>
</dbReference>
<dbReference type="Proteomes" id="UP000831460">
    <property type="component" value="Chromosome"/>
</dbReference>
<dbReference type="Pfam" id="PF00589">
    <property type="entry name" value="Phage_integrase"/>
    <property type="match status" value="1"/>
</dbReference>
<dbReference type="InterPro" id="IPR011010">
    <property type="entry name" value="DNA_brk_join_enz"/>
</dbReference>
<keyword evidence="2" id="KW-0238">DNA-binding</keyword>
<evidence type="ECO:0000256" key="3">
    <source>
        <dbReference type="ARBA" id="ARBA00023172"/>
    </source>
</evidence>
<dbReference type="InterPro" id="IPR035386">
    <property type="entry name" value="Arm-DNA-bind_5"/>
</dbReference>
<comment type="similarity">
    <text evidence="1">Belongs to the 'phage' integrase family.</text>
</comment>
<keyword evidence="6" id="KW-1185">Reference proteome</keyword>
<feature type="domain" description="Tyr recombinase" evidence="4">
    <location>
        <begin position="208"/>
        <end position="401"/>
    </location>
</feature>
<dbReference type="InterPro" id="IPR013762">
    <property type="entry name" value="Integrase-like_cat_sf"/>
</dbReference>
<dbReference type="InterPro" id="IPR025269">
    <property type="entry name" value="SAM-like_dom"/>
</dbReference>
<evidence type="ECO:0000256" key="2">
    <source>
        <dbReference type="ARBA" id="ARBA00023125"/>
    </source>
</evidence>
<name>A0ABY4BSE6_9FLAO</name>
<dbReference type="Pfam" id="PF13102">
    <property type="entry name" value="Phage_int_SAM_5"/>
    <property type="match status" value="1"/>
</dbReference>
<evidence type="ECO:0000313" key="5">
    <source>
        <dbReference type="EMBL" id="UOE42125.1"/>
    </source>
</evidence>
<reference evidence="5 6" key="1">
    <citation type="submission" date="2022-03" db="EMBL/GenBank/DDBJ databases">
        <title>Chryseobacterium sp. isolated from particulate matters in swine house.</title>
        <authorList>
            <person name="Won M."/>
            <person name="Kim S.-J."/>
            <person name="Kwon S.-W."/>
        </authorList>
    </citation>
    <scope>NUCLEOTIDE SEQUENCE [LARGE SCALE GENOMIC DNA]</scope>
    <source>
        <strain evidence="5 6">SC2-2</strain>
    </source>
</reference>
<evidence type="ECO:0000259" key="4">
    <source>
        <dbReference type="PROSITE" id="PS51898"/>
    </source>
</evidence>
<dbReference type="RefSeq" id="WP_243551070.1">
    <property type="nucleotide sequence ID" value="NZ_CP094532.1"/>
</dbReference>
<dbReference type="PROSITE" id="PS51898">
    <property type="entry name" value="TYR_RECOMBINASE"/>
    <property type="match status" value="1"/>
</dbReference>
<dbReference type="Gene3D" id="1.10.443.10">
    <property type="entry name" value="Intergrase catalytic core"/>
    <property type="match status" value="1"/>
</dbReference>
<gene>
    <name evidence="5" type="ORF">MTP09_05680</name>
</gene>
<keyword evidence="3" id="KW-0233">DNA recombination</keyword>
<dbReference type="PANTHER" id="PTHR30349:SF64">
    <property type="entry name" value="PROPHAGE INTEGRASE INTD-RELATED"/>
    <property type="match status" value="1"/>
</dbReference>
<sequence length="405" mass="46766">MASVKLILRTQQADKKGECPLYVRVIKDRKTKFIATGYKFRENQWDAEEQRVRKNFPNSARMNAILIKKVADAAGEVADLERKSKTVSARRLKEAINGKRSENFFTYAFARLEKIKPSLSIKTHRTYKSQLEKFETYIGSRDVNFDDMTVTFLNDYVSYCQNKLKNTNTTAKYSLLILAIFFKEAIREDIVDSNLYPFDKIKLKKEAGKRMFLSKTQLEEFKKIEVNPDSKAQVFKDMFLFSVSAGGLRLSDVIEIRWEHIDLENHRLSKKIRKTGRVHSFKFGQSAIDILNKYKPKKINPAHFVFPLLENDGLYLSNDLFADSELARCSSLCSLHLRAIGKKMKLPFSLSFHLARHTFATNALNNGMRIEHVSKLLDHTNIGTTQIYAKIVSQELDDAVDKYVF</sequence>
<proteinExistence type="inferred from homology"/>
<organism evidence="5 6">
    <name type="scientific">Chryseobacterium suipulveris</name>
    <dbReference type="NCBI Taxonomy" id="2929800"/>
    <lineage>
        <taxon>Bacteria</taxon>
        <taxon>Pseudomonadati</taxon>
        <taxon>Bacteroidota</taxon>
        <taxon>Flavobacteriia</taxon>
        <taxon>Flavobacteriales</taxon>
        <taxon>Weeksellaceae</taxon>
        <taxon>Chryseobacterium group</taxon>
        <taxon>Chryseobacterium</taxon>
    </lineage>
</organism>
<dbReference type="InterPro" id="IPR002104">
    <property type="entry name" value="Integrase_catalytic"/>
</dbReference>
<dbReference type="Gene3D" id="1.10.150.130">
    <property type="match status" value="1"/>
</dbReference>
<evidence type="ECO:0000256" key="1">
    <source>
        <dbReference type="ARBA" id="ARBA00008857"/>
    </source>
</evidence>
<dbReference type="CDD" id="cd01185">
    <property type="entry name" value="INTN1_C_like"/>
    <property type="match status" value="1"/>
</dbReference>